<dbReference type="PANTHER" id="PTHR42789">
    <property type="entry name" value="D-ISOMER SPECIFIC 2-HYDROXYACID DEHYDROGENASE FAMILY PROTEIN (AFU_ORTHOLOGUE AFUA_6G10090)"/>
    <property type="match status" value="1"/>
</dbReference>
<dbReference type="PROSITE" id="PS00671">
    <property type="entry name" value="D_2_HYDROXYACID_DH_3"/>
    <property type="match status" value="1"/>
</dbReference>
<evidence type="ECO:0000256" key="3">
    <source>
        <dbReference type="ARBA" id="ARBA00023002"/>
    </source>
</evidence>
<accession>A0ABQ3ADA5</accession>
<protein>
    <recommendedName>
        <fullName evidence="11">Phosphoglycerate dehydrogenase</fullName>
    </recommendedName>
</protein>
<keyword evidence="10" id="KW-1185">Reference proteome</keyword>
<keyword evidence="2" id="KW-0028">Amino-acid biosynthesis</keyword>
<comment type="similarity">
    <text evidence="1 5">Belongs to the D-isomer specific 2-hydroxyacid dehydrogenase family.</text>
</comment>
<dbReference type="RefSeq" id="WP_229892774.1">
    <property type="nucleotide sequence ID" value="NZ_BMUU01000006.1"/>
</dbReference>
<dbReference type="InterPro" id="IPR006140">
    <property type="entry name" value="D-isomer_DH_NAD-bd"/>
</dbReference>
<evidence type="ECO:0008006" key="11">
    <source>
        <dbReference type="Google" id="ProtNLM"/>
    </source>
</evidence>
<dbReference type="EMBL" id="BMUU01000006">
    <property type="protein sequence ID" value="GGY41933.1"/>
    <property type="molecule type" value="Genomic_DNA"/>
</dbReference>
<dbReference type="InterPro" id="IPR029752">
    <property type="entry name" value="D-isomer_DH_CS1"/>
</dbReference>
<dbReference type="InterPro" id="IPR029753">
    <property type="entry name" value="D-isomer_DH_CS"/>
</dbReference>
<comment type="caution">
    <text evidence="9">The sequence shown here is derived from an EMBL/GenBank/DDBJ whole genome shotgun (WGS) entry which is preliminary data.</text>
</comment>
<sequence>MTPISGRVLVTTGWLGPGDEVDRYLIGAGLEVVHGSVRERGGVSLSDLVGSVDAIVAGTERFGREVFEAAPRLRVVGRTGVGYDNIDVAAATAHGVAVCPTPGVNRQSVAEHTMGLLLSLARGIAQNVASVRAGGWDQSGGRELAGATLGVVGLGAIGRLVAHLAQAFGMRVVAHDPFIDREYAAEHGIGVLELPQLLAESDFVTLHLFLSPETHHLLDAKAFALMKPSAFVINTARGGIVDEEALADALASGRLAGAAMDTVQTEPLPPDSPLRSFDNVLVTAHIGAATVESRARSGMTAAHSVVTVLRGERSEHTVNPEYAEPADRARPREAQRR</sequence>
<evidence type="ECO:0000259" key="7">
    <source>
        <dbReference type="Pfam" id="PF00389"/>
    </source>
</evidence>
<dbReference type="InterPro" id="IPR036291">
    <property type="entry name" value="NAD(P)-bd_dom_sf"/>
</dbReference>
<dbReference type="InterPro" id="IPR050857">
    <property type="entry name" value="D-2-hydroxyacid_DH"/>
</dbReference>
<feature type="domain" description="D-isomer specific 2-hydroxyacid dehydrogenase NAD-binding" evidence="8">
    <location>
        <begin position="114"/>
        <end position="287"/>
    </location>
</feature>
<reference evidence="10" key="1">
    <citation type="journal article" date="2019" name="Int. J. Syst. Evol. Microbiol.">
        <title>The Global Catalogue of Microorganisms (GCM) 10K type strain sequencing project: providing services to taxonomists for standard genome sequencing and annotation.</title>
        <authorList>
            <consortium name="The Broad Institute Genomics Platform"/>
            <consortium name="The Broad Institute Genome Sequencing Center for Infectious Disease"/>
            <person name="Wu L."/>
            <person name="Ma J."/>
        </authorList>
    </citation>
    <scope>NUCLEOTIDE SEQUENCE [LARGE SCALE GENOMIC DNA]</scope>
    <source>
        <strain evidence="10">JCM 4594</strain>
    </source>
</reference>
<evidence type="ECO:0000256" key="2">
    <source>
        <dbReference type="ARBA" id="ARBA00022605"/>
    </source>
</evidence>
<dbReference type="SUPFAM" id="SSF52283">
    <property type="entry name" value="Formate/glycerate dehydrogenase catalytic domain-like"/>
    <property type="match status" value="1"/>
</dbReference>
<evidence type="ECO:0000313" key="9">
    <source>
        <dbReference type="EMBL" id="GGY41933.1"/>
    </source>
</evidence>
<evidence type="ECO:0000256" key="6">
    <source>
        <dbReference type="SAM" id="MobiDB-lite"/>
    </source>
</evidence>
<feature type="domain" description="D-isomer specific 2-hydroxyacid dehydrogenase catalytic" evidence="7">
    <location>
        <begin position="45"/>
        <end position="319"/>
    </location>
</feature>
<dbReference type="PANTHER" id="PTHR42789:SF1">
    <property type="entry name" value="D-ISOMER SPECIFIC 2-HYDROXYACID DEHYDROGENASE FAMILY PROTEIN (AFU_ORTHOLOGUE AFUA_6G10090)"/>
    <property type="match status" value="1"/>
</dbReference>
<evidence type="ECO:0000259" key="8">
    <source>
        <dbReference type="Pfam" id="PF02826"/>
    </source>
</evidence>
<dbReference type="Gene3D" id="3.40.50.720">
    <property type="entry name" value="NAD(P)-binding Rossmann-like Domain"/>
    <property type="match status" value="2"/>
</dbReference>
<feature type="compositionally biased region" description="Basic and acidic residues" evidence="6">
    <location>
        <begin position="325"/>
        <end position="337"/>
    </location>
</feature>
<organism evidence="9 10">
    <name type="scientific">Streptomyces xanthochromogenes</name>
    <dbReference type="NCBI Taxonomy" id="67384"/>
    <lineage>
        <taxon>Bacteria</taxon>
        <taxon>Bacillati</taxon>
        <taxon>Actinomycetota</taxon>
        <taxon>Actinomycetes</taxon>
        <taxon>Kitasatosporales</taxon>
        <taxon>Streptomycetaceae</taxon>
        <taxon>Streptomyces</taxon>
    </lineage>
</organism>
<gene>
    <name evidence="9" type="ORF">GCM10010326_40120</name>
</gene>
<dbReference type="GeneID" id="96291952"/>
<dbReference type="Pfam" id="PF00389">
    <property type="entry name" value="2-Hacid_dh"/>
    <property type="match status" value="1"/>
</dbReference>
<proteinExistence type="inferred from homology"/>
<dbReference type="CDD" id="cd12172">
    <property type="entry name" value="PGDH_like_2"/>
    <property type="match status" value="1"/>
</dbReference>
<dbReference type="SUPFAM" id="SSF51735">
    <property type="entry name" value="NAD(P)-binding Rossmann-fold domains"/>
    <property type="match status" value="1"/>
</dbReference>
<feature type="region of interest" description="Disordered" evidence="6">
    <location>
        <begin position="310"/>
        <end position="337"/>
    </location>
</feature>
<dbReference type="Proteomes" id="UP000600946">
    <property type="component" value="Unassembled WGS sequence"/>
</dbReference>
<evidence type="ECO:0000313" key="10">
    <source>
        <dbReference type="Proteomes" id="UP000600946"/>
    </source>
</evidence>
<evidence type="ECO:0000256" key="4">
    <source>
        <dbReference type="ARBA" id="ARBA00023027"/>
    </source>
</evidence>
<evidence type="ECO:0000256" key="5">
    <source>
        <dbReference type="RuleBase" id="RU003719"/>
    </source>
</evidence>
<evidence type="ECO:0000256" key="1">
    <source>
        <dbReference type="ARBA" id="ARBA00005854"/>
    </source>
</evidence>
<keyword evidence="3 5" id="KW-0560">Oxidoreductase</keyword>
<dbReference type="InterPro" id="IPR006139">
    <property type="entry name" value="D-isomer_2_OHA_DH_cat_dom"/>
</dbReference>
<keyword evidence="4" id="KW-0520">NAD</keyword>
<dbReference type="Pfam" id="PF02826">
    <property type="entry name" value="2-Hacid_dh_C"/>
    <property type="match status" value="1"/>
</dbReference>
<dbReference type="PROSITE" id="PS00065">
    <property type="entry name" value="D_2_HYDROXYACID_DH_1"/>
    <property type="match status" value="1"/>
</dbReference>
<name>A0ABQ3ADA5_9ACTN</name>